<dbReference type="EMBL" id="QICS01000010">
    <property type="protein sequence ID" value="PXV87336.1"/>
    <property type="molecule type" value="Genomic_DNA"/>
</dbReference>
<comment type="caution">
    <text evidence="1">The sequence shown here is derived from an EMBL/GenBank/DDBJ whole genome shotgun (WGS) entry which is preliminary data.</text>
</comment>
<accession>A0A318EKQ0</accession>
<evidence type="ECO:0000313" key="1">
    <source>
        <dbReference type="EMBL" id="PXV87336.1"/>
    </source>
</evidence>
<dbReference type="Proteomes" id="UP000247523">
    <property type="component" value="Unassembled WGS sequence"/>
</dbReference>
<dbReference type="AlphaFoldDB" id="A0A318EKQ0"/>
<name>A0A318EKQ0_9FIRM</name>
<organism evidence="1 2">
    <name type="scientific">Lachnotalea glycerini</name>
    <dbReference type="NCBI Taxonomy" id="1763509"/>
    <lineage>
        <taxon>Bacteria</taxon>
        <taxon>Bacillati</taxon>
        <taxon>Bacillota</taxon>
        <taxon>Clostridia</taxon>
        <taxon>Lachnospirales</taxon>
        <taxon>Lachnospiraceae</taxon>
        <taxon>Lachnotalea</taxon>
    </lineage>
</organism>
<evidence type="ECO:0000313" key="2">
    <source>
        <dbReference type="Proteomes" id="UP000247523"/>
    </source>
</evidence>
<sequence length="93" mass="10473">MIAYHIDRNNSLHEGQILDLYSCCSNFEGEHQLELIGLTSISHFAKNEVSYIDKQLSGKPVTISESDSYTIDRYSVIPLPAKVLNKIDSKLIC</sequence>
<proteinExistence type="predicted"/>
<reference evidence="1 2" key="1">
    <citation type="submission" date="2018-05" db="EMBL/GenBank/DDBJ databases">
        <title>Genomic Encyclopedia of Type Strains, Phase IV (KMG-IV): sequencing the most valuable type-strain genomes for metagenomic binning, comparative biology and taxonomic classification.</title>
        <authorList>
            <person name="Goeker M."/>
        </authorList>
    </citation>
    <scope>NUCLEOTIDE SEQUENCE [LARGE SCALE GENOMIC DNA]</scope>
    <source>
        <strain evidence="1 2">DSM 28816</strain>
    </source>
</reference>
<protein>
    <submittedName>
        <fullName evidence="1">Uncharacterized protein</fullName>
    </submittedName>
</protein>
<gene>
    <name evidence="1" type="ORF">C8E03_11097</name>
</gene>